<evidence type="ECO:0000256" key="1">
    <source>
        <dbReference type="SAM" id="MobiDB-lite"/>
    </source>
</evidence>
<feature type="region of interest" description="Disordered" evidence="1">
    <location>
        <begin position="243"/>
        <end position="265"/>
    </location>
</feature>
<dbReference type="STRING" id="56857.A0A200QKT3"/>
<dbReference type="Proteomes" id="UP000195402">
    <property type="component" value="Unassembled WGS sequence"/>
</dbReference>
<dbReference type="InterPro" id="IPR001012">
    <property type="entry name" value="UBX_dom"/>
</dbReference>
<evidence type="ECO:0000259" key="2">
    <source>
        <dbReference type="PROSITE" id="PS50033"/>
    </source>
</evidence>
<feature type="compositionally biased region" description="Polar residues" evidence="1">
    <location>
        <begin position="506"/>
        <end position="516"/>
    </location>
</feature>
<feature type="region of interest" description="Disordered" evidence="1">
    <location>
        <begin position="437"/>
        <end position="522"/>
    </location>
</feature>
<accession>A0A200QKT3</accession>
<feature type="compositionally biased region" description="Low complexity" evidence="1">
    <location>
        <begin position="156"/>
        <end position="165"/>
    </location>
</feature>
<name>A0A200QKT3_MACCD</name>
<evidence type="ECO:0000313" key="4">
    <source>
        <dbReference type="Proteomes" id="UP000195402"/>
    </source>
</evidence>
<feature type="compositionally biased region" description="Polar residues" evidence="1">
    <location>
        <begin position="454"/>
        <end position="490"/>
    </location>
</feature>
<feature type="compositionally biased region" description="Basic and acidic residues" evidence="1">
    <location>
        <begin position="186"/>
        <end position="201"/>
    </location>
</feature>
<dbReference type="SUPFAM" id="SSF54236">
    <property type="entry name" value="Ubiquitin-like"/>
    <property type="match status" value="1"/>
</dbReference>
<sequence length="522" mass="56912">MEQPMSLITFKGSISEAIIEAKQQKKLFVVYVSEENGAPVLMEESTSMDLNVADSVSKYCIFLHLVQGSTDASHFSEIYPQKSVPCVTIIGYNGVMLQQHEGHISCENLVSSIKQAWVSLQIQETTATVLTAALASKKTEPLGPNSSNVTLFEQGSSSSSDIPSSSKEKSLQDSKDQQLLISESTEENRGSEARFENEEASLKSIHANELESVEDEISASPSETAENLLSPVAMNLDMSGGQFRSSSVGGGCTAPDENRTSNDRGLEFLPAGSGITANVTENSDHDKKADSLDNFTARKSNDVHLNIRLPDGASLQKKFSVTDALRLVKDYVDENQRSGIGSYDLAVPYPRKVFNEQDLSKELSELGLFYRQALVVVPHHPASGLNEGESSSRNHTSTDNDSNPSSVSNDGYFGRVKRLLSFVNPFSYLGNNVSVSGSEQGSNDGLWQYRPNPNLRNQLSGTERTNTATSENASNKSRKPTTSSFGSNIHTLKHYEDDDPSRDRNTFWNGNSTEYGGNNDGK</sequence>
<feature type="compositionally biased region" description="Polar residues" evidence="1">
    <location>
        <begin position="144"/>
        <end position="155"/>
    </location>
</feature>
<dbReference type="FunCoup" id="A0A200QKT3">
    <property type="interactions" value="2891"/>
</dbReference>
<dbReference type="EMBL" id="MVGT01001732">
    <property type="protein sequence ID" value="OVA11076.1"/>
    <property type="molecule type" value="Genomic_DNA"/>
</dbReference>
<dbReference type="InParanoid" id="A0A200QKT3"/>
<dbReference type="InterPro" id="IPR029071">
    <property type="entry name" value="Ubiquitin-like_domsf"/>
</dbReference>
<comment type="caution">
    <text evidence="3">The sequence shown here is derived from an EMBL/GenBank/DDBJ whole genome shotgun (WGS) entry which is preliminary data.</text>
</comment>
<dbReference type="InterPro" id="IPR036249">
    <property type="entry name" value="Thioredoxin-like_sf"/>
</dbReference>
<dbReference type="SMART" id="SM00166">
    <property type="entry name" value="UBX"/>
    <property type="match status" value="1"/>
</dbReference>
<organism evidence="3 4">
    <name type="scientific">Macleaya cordata</name>
    <name type="common">Five-seeded plume-poppy</name>
    <name type="synonym">Bocconia cordata</name>
    <dbReference type="NCBI Taxonomy" id="56857"/>
    <lineage>
        <taxon>Eukaryota</taxon>
        <taxon>Viridiplantae</taxon>
        <taxon>Streptophyta</taxon>
        <taxon>Embryophyta</taxon>
        <taxon>Tracheophyta</taxon>
        <taxon>Spermatophyta</taxon>
        <taxon>Magnoliopsida</taxon>
        <taxon>Ranunculales</taxon>
        <taxon>Papaveraceae</taxon>
        <taxon>Papaveroideae</taxon>
        <taxon>Macleaya</taxon>
    </lineage>
</organism>
<dbReference type="PANTHER" id="PTHR47770:SF1">
    <property type="entry name" value="PLANT UBX DOMAIN-CONTAINING PROTEIN 11"/>
    <property type="match status" value="1"/>
</dbReference>
<dbReference type="OrthoDB" id="2445133at2759"/>
<evidence type="ECO:0000313" key="3">
    <source>
        <dbReference type="EMBL" id="OVA11076.1"/>
    </source>
</evidence>
<protein>
    <submittedName>
        <fullName evidence="3">UBX</fullName>
    </submittedName>
</protein>
<keyword evidence="4" id="KW-1185">Reference proteome</keyword>
<dbReference type="AlphaFoldDB" id="A0A200QKT3"/>
<dbReference type="Pfam" id="PF00789">
    <property type="entry name" value="UBX"/>
    <property type="match status" value="1"/>
</dbReference>
<dbReference type="OMA" id="FEPNNTS"/>
<dbReference type="PROSITE" id="PS50033">
    <property type="entry name" value="UBX"/>
    <property type="match status" value="1"/>
</dbReference>
<reference evidence="3 4" key="1">
    <citation type="journal article" date="2017" name="Mol. Plant">
        <title>The Genome of Medicinal Plant Macleaya cordata Provides New Insights into Benzylisoquinoline Alkaloids Metabolism.</title>
        <authorList>
            <person name="Liu X."/>
            <person name="Liu Y."/>
            <person name="Huang P."/>
            <person name="Ma Y."/>
            <person name="Qing Z."/>
            <person name="Tang Q."/>
            <person name="Cao H."/>
            <person name="Cheng P."/>
            <person name="Zheng Y."/>
            <person name="Yuan Z."/>
            <person name="Zhou Y."/>
            <person name="Liu J."/>
            <person name="Tang Z."/>
            <person name="Zhuo Y."/>
            <person name="Zhang Y."/>
            <person name="Yu L."/>
            <person name="Huang J."/>
            <person name="Yang P."/>
            <person name="Peng Q."/>
            <person name="Zhang J."/>
            <person name="Jiang W."/>
            <person name="Zhang Z."/>
            <person name="Lin K."/>
            <person name="Ro D.K."/>
            <person name="Chen X."/>
            <person name="Xiong X."/>
            <person name="Shang Y."/>
            <person name="Huang S."/>
            <person name="Zeng J."/>
        </authorList>
    </citation>
    <scope>NUCLEOTIDE SEQUENCE [LARGE SCALE GENOMIC DNA]</scope>
    <source>
        <strain evidence="4">cv. BLH2017</strain>
        <tissue evidence="3">Root</tissue>
    </source>
</reference>
<gene>
    <name evidence="3" type="ORF">BVC80_1741g60</name>
</gene>
<feature type="compositionally biased region" description="Basic and acidic residues" evidence="1">
    <location>
        <begin position="256"/>
        <end position="265"/>
    </location>
</feature>
<feature type="region of interest" description="Disordered" evidence="1">
    <location>
        <begin position="139"/>
        <end position="201"/>
    </location>
</feature>
<dbReference type="Gene3D" id="3.40.30.10">
    <property type="entry name" value="Glutaredoxin"/>
    <property type="match status" value="1"/>
</dbReference>
<feature type="domain" description="UBX" evidence="2">
    <location>
        <begin position="298"/>
        <end position="376"/>
    </location>
</feature>
<feature type="compositionally biased region" description="Basic and acidic residues" evidence="1">
    <location>
        <begin position="166"/>
        <end position="176"/>
    </location>
</feature>
<dbReference type="SUPFAM" id="SSF52833">
    <property type="entry name" value="Thioredoxin-like"/>
    <property type="match status" value="1"/>
</dbReference>
<feature type="region of interest" description="Disordered" evidence="1">
    <location>
        <begin position="381"/>
        <end position="409"/>
    </location>
</feature>
<dbReference type="Gene3D" id="3.10.20.90">
    <property type="entry name" value="Phosphatidylinositol 3-kinase Catalytic Subunit, Chain A, domain 1"/>
    <property type="match status" value="1"/>
</dbReference>
<proteinExistence type="predicted"/>
<dbReference type="PANTHER" id="PTHR47770">
    <property type="entry name" value="PLANT UBX DOMAIN-CONTAINING PROTEIN 11"/>
    <property type="match status" value="1"/>
</dbReference>
<feature type="compositionally biased region" description="Basic and acidic residues" evidence="1">
    <location>
        <begin position="493"/>
        <end position="505"/>
    </location>
</feature>
<dbReference type="Pfam" id="PF23187">
    <property type="entry name" value="UBX7_N"/>
    <property type="match status" value="1"/>
</dbReference>
<dbReference type="CDD" id="cd01767">
    <property type="entry name" value="UBX"/>
    <property type="match status" value="1"/>
</dbReference>
<feature type="compositionally biased region" description="Low complexity" evidence="1">
    <location>
        <begin position="399"/>
        <end position="409"/>
    </location>
</feature>